<gene>
    <name evidence="1" type="ORF">ACFPJ5_01255</name>
</gene>
<reference evidence="1 2" key="1">
    <citation type="journal article" date="2019" name="Int. J. Syst. Evol. Microbiol.">
        <title>The Global Catalogue of Microorganisms (GCM) 10K type strain sequencing project: providing services to taxonomists for standard genome sequencing and annotation.</title>
        <authorList>
            <consortium name="The Broad Institute Genomics Platform"/>
            <consortium name="The Broad Institute Genome Sequencing Center for Infectious Disease"/>
            <person name="Wu L."/>
            <person name="Ma J."/>
        </authorList>
    </citation>
    <scope>NUCLEOTIDE SEQUENCE [LARGE SCALE GENOMIC DNA]</scope>
    <source>
        <strain evidence="1 2">CGMCC 1.12237</strain>
    </source>
</reference>
<sequence>MRRRGSPTRGTSSRTRRGLLLAGVAALGLGGLEAGAYTSADLNRSNSLGVATDIDGVLGLDAPGSVSANKRGTLATITNHLSADSITVTVSLATASEGTLYTATDSGSSVTLSLLADESATVEAETTLGRGDTLAWSVSASGPATTLRLDRTSSVTRGNVKAAIRFKKLAKLRANAGKGEFTVGQAQAQDRDGDDDLDRVEYLVTDPSGTEVASATESVPGNGKQYKARNLTIDTTENVQRGTTYTITATAFDADGNTARESGTVTA</sequence>
<keyword evidence="2" id="KW-1185">Reference proteome</keyword>
<accession>A0ABD5R6B0</accession>
<dbReference type="Gene3D" id="2.60.40.10">
    <property type="entry name" value="Immunoglobulins"/>
    <property type="match status" value="1"/>
</dbReference>
<dbReference type="AlphaFoldDB" id="A0ABD5R6B0"/>
<dbReference type="EMBL" id="JBHSKX010000001">
    <property type="protein sequence ID" value="MFC5365548.1"/>
    <property type="molecule type" value="Genomic_DNA"/>
</dbReference>
<dbReference type="InterPro" id="IPR013783">
    <property type="entry name" value="Ig-like_fold"/>
</dbReference>
<dbReference type="Proteomes" id="UP001596201">
    <property type="component" value="Unassembled WGS sequence"/>
</dbReference>
<evidence type="ECO:0000313" key="2">
    <source>
        <dbReference type="Proteomes" id="UP001596201"/>
    </source>
</evidence>
<dbReference type="RefSeq" id="WP_227229161.1">
    <property type="nucleotide sequence ID" value="NZ_JAJCVJ010000001.1"/>
</dbReference>
<organism evidence="1 2">
    <name type="scientific">Salinirubrum litoreum</name>
    <dbReference type="NCBI Taxonomy" id="1126234"/>
    <lineage>
        <taxon>Archaea</taxon>
        <taxon>Methanobacteriati</taxon>
        <taxon>Methanobacteriota</taxon>
        <taxon>Stenosarchaea group</taxon>
        <taxon>Halobacteria</taxon>
        <taxon>Halobacteriales</taxon>
        <taxon>Haloferacaceae</taxon>
        <taxon>Salinirubrum</taxon>
    </lineage>
</organism>
<comment type="caution">
    <text evidence="1">The sequence shown here is derived from an EMBL/GenBank/DDBJ whole genome shotgun (WGS) entry which is preliminary data.</text>
</comment>
<protein>
    <submittedName>
        <fullName evidence="1">Uncharacterized protein</fullName>
    </submittedName>
</protein>
<name>A0ABD5R6B0_9EURY</name>
<proteinExistence type="predicted"/>
<evidence type="ECO:0000313" key="1">
    <source>
        <dbReference type="EMBL" id="MFC5365548.1"/>
    </source>
</evidence>